<accession>A0ABV6BEQ8</accession>
<gene>
    <name evidence="1" type="ORF">ACFFJP_13810</name>
</gene>
<comment type="caution">
    <text evidence="1">The sequence shown here is derived from an EMBL/GenBank/DDBJ whole genome shotgun (WGS) entry which is preliminary data.</text>
</comment>
<dbReference type="InterPro" id="IPR014469">
    <property type="entry name" value="DUF2271"/>
</dbReference>
<dbReference type="Pfam" id="PF10029">
    <property type="entry name" value="DUF2271"/>
    <property type="match status" value="1"/>
</dbReference>
<dbReference type="RefSeq" id="WP_377245062.1">
    <property type="nucleotide sequence ID" value="NZ_JBHLXP010000003.1"/>
</dbReference>
<dbReference type="EMBL" id="JBHLXP010000003">
    <property type="protein sequence ID" value="MFC0049367.1"/>
    <property type="molecule type" value="Genomic_DNA"/>
</dbReference>
<evidence type="ECO:0000313" key="1">
    <source>
        <dbReference type="EMBL" id="MFC0049367.1"/>
    </source>
</evidence>
<keyword evidence="2" id="KW-1185">Reference proteome</keyword>
<sequence length="463" mass="52575">MKAIYGLLLLWTGLVRASTLTLPGPLPLELEISDIDHAQHQQLQQSLTQYLQQQWPLLTDEQYWPLAEAFAQRGQWPAHAALLQQAWQQCEAWWQQQRSYHCRFGAARKLWQQQNAAELPDRVQLRHSARQLLQQSGADIRLLPDLQAFASAVLLDNVLAKVRTEWPQASLRLRFGDWQAQLGAQAADVAAFGQPDTNPLTAIRLKQQVLLQANASQRSHADIVWYPAEAWPVQYGAAVAVSSQSFSRAWLLAQALVSASPTQRRQWLAQEGDGNRDAALWREWQQDPAVTTRFQASAGWYQQLQAAAAYQQPQQIQLQLELPQQGSTAKRPYVSVWLSQHGQWQTQLVLLGEQPRWYAELRSWWRQAGSSHNFDQLAGATRKSGLHQFHWDARLADGRPLPAGDYMLHLEAAREGGGREQLKLPLHWPLQQPLLRQGQRELGQIRVEARRADQPIARASPSG</sequence>
<organism evidence="1 2">
    <name type="scientific">Rheinheimera tilapiae</name>
    <dbReference type="NCBI Taxonomy" id="875043"/>
    <lineage>
        <taxon>Bacteria</taxon>
        <taxon>Pseudomonadati</taxon>
        <taxon>Pseudomonadota</taxon>
        <taxon>Gammaproteobacteria</taxon>
        <taxon>Chromatiales</taxon>
        <taxon>Chromatiaceae</taxon>
        <taxon>Rheinheimera</taxon>
    </lineage>
</organism>
<dbReference type="Gene3D" id="2.60.40.4070">
    <property type="match status" value="1"/>
</dbReference>
<name>A0ABV6BEQ8_9GAMM</name>
<evidence type="ECO:0000313" key="2">
    <source>
        <dbReference type="Proteomes" id="UP001589813"/>
    </source>
</evidence>
<dbReference type="Proteomes" id="UP001589813">
    <property type="component" value="Unassembled WGS sequence"/>
</dbReference>
<proteinExistence type="predicted"/>
<protein>
    <submittedName>
        <fullName evidence="1">DUF2271 domain-containing protein</fullName>
    </submittedName>
</protein>
<reference evidence="1 2" key="1">
    <citation type="submission" date="2024-09" db="EMBL/GenBank/DDBJ databases">
        <authorList>
            <person name="Sun Q."/>
            <person name="Mori K."/>
        </authorList>
    </citation>
    <scope>NUCLEOTIDE SEQUENCE [LARGE SCALE GENOMIC DNA]</scope>
    <source>
        <strain evidence="1 2">KCTC 23315</strain>
    </source>
</reference>